<dbReference type="PROSITE" id="PS00678">
    <property type="entry name" value="WD_REPEATS_1"/>
    <property type="match status" value="10"/>
</dbReference>
<dbReference type="InterPro" id="IPR056884">
    <property type="entry name" value="NPHP3-like_N"/>
</dbReference>
<dbReference type="InterPro" id="IPR007111">
    <property type="entry name" value="NACHT_NTPase"/>
</dbReference>
<proteinExistence type="predicted"/>
<feature type="repeat" description="WD" evidence="3">
    <location>
        <begin position="972"/>
        <end position="1013"/>
    </location>
</feature>
<dbReference type="PRINTS" id="PR00320">
    <property type="entry name" value="GPROTEINBRPT"/>
</dbReference>
<dbReference type="Gene3D" id="2.130.10.10">
    <property type="entry name" value="YVTN repeat-like/Quinoprotein amine dehydrogenase"/>
    <property type="match status" value="5"/>
</dbReference>
<dbReference type="CDD" id="cd00200">
    <property type="entry name" value="WD40"/>
    <property type="match status" value="2"/>
</dbReference>
<dbReference type="Pfam" id="PF24883">
    <property type="entry name" value="NPHP3_N"/>
    <property type="match status" value="1"/>
</dbReference>
<feature type="repeat" description="WD" evidence="3">
    <location>
        <begin position="846"/>
        <end position="887"/>
    </location>
</feature>
<dbReference type="FunFam" id="3.40.50.300:FF:001638">
    <property type="entry name" value="NACHT and WD40 domain protein"/>
    <property type="match status" value="1"/>
</dbReference>
<reference evidence="5" key="1">
    <citation type="journal article" date="2020" name="Stud. Mycol.">
        <title>101 Dothideomycetes genomes: a test case for predicting lifestyles and emergence of pathogens.</title>
        <authorList>
            <person name="Haridas S."/>
            <person name="Albert R."/>
            <person name="Binder M."/>
            <person name="Bloem J."/>
            <person name="Labutti K."/>
            <person name="Salamov A."/>
            <person name="Andreopoulos B."/>
            <person name="Baker S."/>
            <person name="Barry K."/>
            <person name="Bills G."/>
            <person name="Bluhm B."/>
            <person name="Cannon C."/>
            <person name="Castanera R."/>
            <person name="Culley D."/>
            <person name="Daum C."/>
            <person name="Ezra D."/>
            <person name="Gonzalez J."/>
            <person name="Henrissat B."/>
            <person name="Kuo A."/>
            <person name="Liang C."/>
            <person name="Lipzen A."/>
            <person name="Lutzoni F."/>
            <person name="Magnuson J."/>
            <person name="Mondo S."/>
            <person name="Nolan M."/>
            <person name="Ohm R."/>
            <person name="Pangilinan J."/>
            <person name="Park H.-J."/>
            <person name="Ramirez L."/>
            <person name="Alfaro M."/>
            <person name="Sun H."/>
            <person name="Tritt A."/>
            <person name="Yoshinaga Y."/>
            <person name="Zwiers L.-H."/>
            <person name="Turgeon B."/>
            <person name="Goodwin S."/>
            <person name="Spatafora J."/>
            <person name="Crous P."/>
            <person name="Grigoriev I."/>
        </authorList>
    </citation>
    <scope>NUCLEOTIDE SEQUENCE</scope>
    <source>
        <strain evidence="5">CBS 207.26</strain>
    </source>
</reference>
<name>A0A6A6DF61_9PEZI</name>
<dbReference type="SUPFAM" id="SSF50978">
    <property type="entry name" value="WD40 repeat-like"/>
    <property type="match status" value="2"/>
</dbReference>
<dbReference type="Pfam" id="PF00400">
    <property type="entry name" value="WD40"/>
    <property type="match status" value="10"/>
</dbReference>
<feature type="repeat" description="WD" evidence="3">
    <location>
        <begin position="1224"/>
        <end position="1265"/>
    </location>
</feature>
<evidence type="ECO:0000259" key="4">
    <source>
        <dbReference type="PROSITE" id="PS50837"/>
    </source>
</evidence>
<keyword evidence="2" id="KW-0677">Repeat</keyword>
<feature type="repeat" description="WD" evidence="3">
    <location>
        <begin position="1014"/>
        <end position="1055"/>
    </location>
</feature>
<evidence type="ECO:0000313" key="5">
    <source>
        <dbReference type="EMBL" id="KAF2177785.1"/>
    </source>
</evidence>
<dbReference type="InterPro" id="IPR001680">
    <property type="entry name" value="WD40_rpt"/>
</dbReference>
<feature type="repeat" description="WD" evidence="3">
    <location>
        <begin position="1056"/>
        <end position="1097"/>
    </location>
</feature>
<dbReference type="InterPro" id="IPR054471">
    <property type="entry name" value="GPIID_WHD"/>
</dbReference>
<keyword evidence="6" id="KW-1185">Reference proteome</keyword>
<dbReference type="OrthoDB" id="538223at2759"/>
<evidence type="ECO:0000256" key="2">
    <source>
        <dbReference type="ARBA" id="ARBA00022737"/>
    </source>
</evidence>
<dbReference type="InterPro" id="IPR010730">
    <property type="entry name" value="HET"/>
</dbReference>
<feature type="repeat" description="WD" evidence="3">
    <location>
        <begin position="1098"/>
        <end position="1139"/>
    </location>
</feature>
<dbReference type="Gene3D" id="3.40.50.300">
    <property type="entry name" value="P-loop containing nucleotide triphosphate hydrolases"/>
    <property type="match status" value="1"/>
</dbReference>
<dbReference type="PROSITE" id="PS50837">
    <property type="entry name" value="NACHT"/>
    <property type="match status" value="1"/>
</dbReference>
<feature type="domain" description="NACHT" evidence="4">
    <location>
        <begin position="315"/>
        <end position="460"/>
    </location>
</feature>
<protein>
    <submittedName>
        <fullName evidence="5">WD40 repeat-like protein</fullName>
    </submittedName>
</protein>
<feature type="repeat" description="WD" evidence="3">
    <location>
        <begin position="930"/>
        <end position="971"/>
    </location>
</feature>
<dbReference type="PANTHER" id="PTHR19848">
    <property type="entry name" value="WD40 REPEAT PROTEIN"/>
    <property type="match status" value="1"/>
</dbReference>
<dbReference type="InterPro" id="IPR027417">
    <property type="entry name" value="P-loop_NTPase"/>
</dbReference>
<sequence>MRFLLRNDTGEFNLTKDWVGDESVPPYAILSHTWGADGDEVTYEDLNNGTGKDKIGYEKIRFCGEQARQDGLQYFWIDTCCINKANYTELSQAINSMFRWYRDAARCYAYLPDVSSPAFDVHEENDPQPWESDFQRSRWFKRGWTLQELLAPRSVEFFAREGTQLGDKSSLQQYIHEITGIPVSALQGGQLSQFPVDERLSWIERRQTKLEEDKAYSLLGIFSVHMPLIYGEGRDSAFRRLREEIEKCSKGLVQRPAYVQMQRENHECIQHLRLTDPRDDKKRIEDTKGGLLKDSYRWILENPDFQQWHDSHQSRLLWIKGDPGKGKTMLLCGIINELKKSIAATDLLSYFFCQATDTRINKATAVLRGLLYLLVDQQPLLISHIRKKHDHAGKTLFEDANAWVALCEIFTNILHDPNLSSTYLIVDALDECMADLPKLLDFIVEQSSASPRVKWIVSSRNWPSIKKDLDITTQKVRLCLELNEKSVSAAVGTYIQFKVDWLAKRNRYDNDTRDAVKHYLSLNAKGTFLWVALVCQELANTSGWKAQKKLTAFPPGLNAVYRRIMDQIRDSEDAELCKRILAAVSAVYRPVTLDELASFVDMPNGVSGNDEALSEIIGLCGSFLTLRERTISLVHQSVKDFLLKEASHEIFPSGIEDVHYLIFSSSLRVMFKTLRRDVYSLGTLGYPIERVTQPALDPLAMSRYSCIYWIDHLCDWNLGSSANYRVDLRKGGPVNSFLKEKYLYWLEAVSLCKSMSKGVASIAKLEALVQGIAATSALSELVRDARRFIMYHKWAIENSPLQTYASALVFSPTSSLIRDLFKEEGPQWITIKPAMQDKWSSCLQTLEGHSGFVWSVAFSHDSTQLASASEDRTVKVWDAHSGECLQTLEGHSDWVRSVAFSHDSTLLASASHDSTVKVWDAHSGECLQTLAGHSNDVSSVAFSHDSTLLASGSDDRTVKVWNARNGKCLQTLEGHSDEVSSVAFSHDSTLLASASFDEMVKIWDARSGNCLQTLEGHSGWVNSVAFSHDSTQLASASDDSTVKVWDARSGKCLQTLEGHSNWVKPVAFSLDSTLLASGSVDGTVKIWDARSGKCLQTLEGHNEWVSSVAFSHDSIQLASASTDRTVKVWDAHSGECLQTPNGHSGGVMSVAFSHDSTLLASASMDRTVKVWDAHSGECLQTLEGHIGWVKSVAFSHDSTQLASASHDSTVKVWDAHSGECLQTLEGHSNWVKPVAFSHDSTLLASALMDRTVKVWDAHSGECLQTLEGHIGW</sequence>
<evidence type="ECO:0000256" key="3">
    <source>
        <dbReference type="PROSITE-ProRule" id="PRU00221"/>
    </source>
</evidence>
<feature type="non-terminal residue" evidence="5">
    <location>
        <position position="1272"/>
    </location>
</feature>
<feature type="repeat" description="WD" evidence="3">
    <location>
        <begin position="888"/>
        <end position="929"/>
    </location>
</feature>
<dbReference type="Pfam" id="PF22939">
    <property type="entry name" value="WHD_GPIID"/>
    <property type="match status" value="1"/>
</dbReference>
<keyword evidence="1 3" id="KW-0853">WD repeat</keyword>
<dbReference type="SMART" id="SM00320">
    <property type="entry name" value="WD40"/>
    <property type="match status" value="10"/>
</dbReference>
<dbReference type="Proteomes" id="UP000800200">
    <property type="component" value="Unassembled WGS sequence"/>
</dbReference>
<organism evidence="5 6">
    <name type="scientific">Zopfia rhizophila CBS 207.26</name>
    <dbReference type="NCBI Taxonomy" id="1314779"/>
    <lineage>
        <taxon>Eukaryota</taxon>
        <taxon>Fungi</taxon>
        <taxon>Dikarya</taxon>
        <taxon>Ascomycota</taxon>
        <taxon>Pezizomycotina</taxon>
        <taxon>Dothideomycetes</taxon>
        <taxon>Dothideomycetes incertae sedis</taxon>
        <taxon>Zopfiaceae</taxon>
        <taxon>Zopfia</taxon>
    </lineage>
</organism>
<dbReference type="InterPro" id="IPR019775">
    <property type="entry name" value="WD40_repeat_CS"/>
</dbReference>
<feature type="repeat" description="WD" evidence="3">
    <location>
        <begin position="1182"/>
        <end position="1223"/>
    </location>
</feature>
<dbReference type="PROSITE" id="PS50082">
    <property type="entry name" value="WD_REPEATS_2"/>
    <property type="match status" value="10"/>
</dbReference>
<dbReference type="SUPFAM" id="SSF52540">
    <property type="entry name" value="P-loop containing nucleoside triphosphate hydrolases"/>
    <property type="match status" value="1"/>
</dbReference>
<evidence type="ECO:0000313" key="6">
    <source>
        <dbReference type="Proteomes" id="UP000800200"/>
    </source>
</evidence>
<dbReference type="EMBL" id="ML994683">
    <property type="protein sequence ID" value="KAF2177785.1"/>
    <property type="molecule type" value="Genomic_DNA"/>
</dbReference>
<dbReference type="PROSITE" id="PS50294">
    <property type="entry name" value="WD_REPEATS_REGION"/>
    <property type="match status" value="10"/>
</dbReference>
<accession>A0A6A6DF61</accession>
<dbReference type="InterPro" id="IPR020472">
    <property type="entry name" value="WD40_PAC1"/>
</dbReference>
<dbReference type="InterPro" id="IPR015943">
    <property type="entry name" value="WD40/YVTN_repeat-like_dom_sf"/>
</dbReference>
<dbReference type="AlphaFoldDB" id="A0A6A6DF61"/>
<gene>
    <name evidence="5" type="ORF">K469DRAFT_643708</name>
</gene>
<evidence type="ECO:0000256" key="1">
    <source>
        <dbReference type="ARBA" id="ARBA00022574"/>
    </source>
</evidence>
<dbReference type="Pfam" id="PF06985">
    <property type="entry name" value="HET"/>
    <property type="match status" value="1"/>
</dbReference>
<feature type="repeat" description="WD" evidence="3">
    <location>
        <begin position="1140"/>
        <end position="1181"/>
    </location>
</feature>
<dbReference type="PANTHER" id="PTHR19848:SF8">
    <property type="entry name" value="F-BOX AND WD REPEAT DOMAIN CONTAINING 7"/>
    <property type="match status" value="1"/>
</dbReference>
<dbReference type="InterPro" id="IPR036322">
    <property type="entry name" value="WD40_repeat_dom_sf"/>
</dbReference>